<evidence type="ECO:0000313" key="3">
    <source>
        <dbReference type="Proteomes" id="UP000626656"/>
    </source>
</evidence>
<keyword evidence="3" id="KW-1185">Reference proteome</keyword>
<feature type="region of interest" description="Disordered" evidence="1">
    <location>
        <begin position="1"/>
        <end position="40"/>
    </location>
</feature>
<proteinExistence type="predicted"/>
<feature type="non-terminal residue" evidence="2">
    <location>
        <position position="145"/>
    </location>
</feature>
<protein>
    <submittedName>
        <fullName evidence="2">Uncharacterized protein</fullName>
    </submittedName>
</protein>
<evidence type="ECO:0000313" key="2">
    <source>
        <dbReference type="EMBL" id="CAB5498797.1"/>
    </source>
</evidence>
<dbReference type="Gene3D" id="2.180.10.10">
    <property type="entry name" value="RHS repeat-associated core"/>
    <property type="match status" value="1"/>
</dbReference>
<accession>A0ABN7G8M0</accession>
<organism evidence="2 3">
    <name type="scientific">Bathymodiolus thermophilus thioautotrophic gill symbiont</name>
    <dbReference type="NCBI Taxonomy" id="2360"/>
    <lineage>
        <taxon>Bacteria</taxon>
        <taxon>Pseudomonadati</taxon>
        <taxon>Pseudomonadota</taxon>
        <taxon>Gammaproteobacteria</taxon>
        <taxon>sulfur-oxidizing symbionts</taxon>
    </lineage>
</organism>
<dbReference type="RefSeq" id="WP_202784081.1">
    <property type="nucleotide sequence ID" value="NZ_CAHJWF010000103.1"/>
</dbReference>
<reference evidence="2 3" key="1">
    <citation type="submission" date="2020-05" db="EMBL/GenBank/DDBJ databases">
        <authorList>
            <person name="Petersen J."/>
            <person name="Sayavedra L."/>
        </authorList>
    </citation>
    <scope>NUCLEOTIDE SEQUENCE [LARGE SCALE GENOMIC DNA]</scope>
    <source>
        <strain evidence="2">B azoricus SOX ET2 1586I</strain>
    </source>
</reference>
<evidence type="ECO:0000256" key="1">
    <source>
        <dbReference type="SAM" id="MobiDB-lite"/>
    </source>
</evidence>
<gene>
    <name evidence="2" type="ORF">AZO1586I_392</name>
</gene>
<feature type="compositionally biased region" description="Low complexity" evidence="1">
    <location>
        <begin position="21"/>
        <end position="38"/>
    </location>
</feature>
<dbReference type="Proteomes" id="UP000626656">
    <property type="component" value="Unassembled WGS sequence"/>
</dbReference>
<comment type="caution">
    <text evidence="2">The sequence shown here is derived from an EMBL/GenBank/DDBJ whole genome shotgun (WGS) entry which is preliminary data.</text>
</comment>
<dbReference type="EMBL" id="CAHJWF010000103">
    <property type="protein sequence ID" value="CAB5498797.1"/>
    <property type="molecule type" value="Genomic_DNA"/>
</dbReference>
<name>A0ABN7G8M0_9GAMM</name>
<sequence>MNNVGDYSYNAASGVRPHTPNSITGIKTNTSTNTNTNNQDRTYTYDANGSMTKNNDKTIQWTSFNKPKSFTKGKDSTTFTYGPDRSRYQKVQTRSSDNTTITTQYFGKIYEKVKQNTNTEHKHFIYADGQLIAIHIKTDTTSTSN</sequence>